<dbReference type="PANTHER" id="PTHR10134">
    <property type="entry name" value="CYTOCHROME B-C1 COMPLEX SUBUNIT RIESKE, MITOCHONDRIAL"/>
    <property type="match status" value="1"/>
</dbReference>
<evidence type="ECO:0000256" key="11">
    <source>
        <dbReference type="SAM" id="SignalP"/>
    </source>
</evidence>
<dbReference type="GO" id="GO:0016705">
    <property type="term" value="F:oxidoreductase activity, acting on paired donors, with incorporation or reduction of molecular oxygen"/>
    <property type="evidence" value="ECO:0007669"/>
    <property type="project" value="UniProtKB-ARBA"/>
</dbReference>
<evidence type="ECO:0000256" key="2">
    <source>
        <dbReference type="ARBA" id="ARBA00015816"/>
    </source>
</evidence>
<evidence type="ECO:0000256" key="4">
    <source>
        <dbReference type="ARBA" id="ARBA00022723"/>
    </source>
</evidence>
<dbReference type="Gene3D" id="2.102.10.10">
    <property type="entry name" value="Rieske [2Fe-2S] iron-sulphur domain"/>
    <property type="match status" value="1"/>
</dbReference>
<dbReference type="CDD" id="cd03467">
    <property type="entry name" value="Rieske"/>
    <property type="match status" value="1"/>
</dbReference>
<evidence type="ECO:0000259" key="12">
    <source>
        <dbReference type="PROSITE" id="PS51296"/>
    </source>
</evidence>
<dbReference type="InterPro" id="IPR036922">
    <property type="entry name" value="Rieske_2Fe-2S_sf"/>
</dbReference>
<feature type="region of interest" description="Disordered" evidence="10">
    <location>
        <begin position="33"/>
        <end position="78"/>
    </location>
</feature>
<evidence type="ECO:0000313" key="13">
    <source>
        <dbReference type="EMBL" id="MBB4942278.1"/>
    </source>
</evidence>
<sequence>MTDTTRRAVMLGAGGAGMVAVLTACAGSGEPAADGAAETGAGAPSSGPAASSSTGSDSGAGSGAKALAKAGDIPEGGGKVFKDAKVVVTQPKAGEFKAFSSVCTHRGCDVASVSEGTINCPCHGSKFKIEDGSVANGPADKPLAEKAIKVEGDSITLA</sequence>
<evidence type="ECO:0000256" key="7">
    <source>
        <dbReference type="ARBA" id="ARBA00023157"/>
    </source>
</evidence>
<dbReference type="PROSITE" id="PS51296">
    <property type="entry name" value="RIESKE"/>
    <property type="match status" value="1"/>
</dbReference>
<organism evidence="13 14">
    <name type="scientific">Streptosporangium album</name>
    <dbReference type="NCBI Taxonomy" id="47479"/>
    <lineage>
        <taxon>Bacteria</taxon>
        <taxon>Bacillati</taxon>
        <taxon>Actinomycetota</taxon>
        <taxon>Actinomycetes</taxon>
        <taxon>Streptosporangiales</taxon>
        <taxon>Streptosporangiaceae</taxon>
        <taxon>Streptosporangium</taxon>
    </lineage>
</organism>
<dbReference type="InterPro" id="IPR014349">
    <property type="entry name" value="Rieske_Fe-S_prot"/>
</dbReference>
<gene>
    <name evidence="13" type="ORF">FHR32_006664</name>
</gene>
<dbReference type="GO" id="GO:0046872">
    <property type="term" value="F:metal ion binding"/>
    <property type="evidence" value="ECO:0007669"/>
    <property type="project" value="UniProtKB-KW"/>
</dbReference>
<evidence type="ECO:0000256" key="6">
    <source>
        <dbReference type="ARBA" id="ARBA00023014"/>
    </source>
</evidence>
<dbReference type="PROSITE" id="PS51257">
    <property type="entry name" value="PROKAR_LIPOPROTEIN"/>
    <property type="match status" value="1"/>
</dbReference>
<dbReference type="GO" id="GO:0016020">
    <property type="term" value="C:membrane"/>
    <property type="evidence" value="ECO:0007669"/>
    <property type="project" value="InterPro"/>
</dbReference>
<dbReference type="InterPro" id="IPR005805">
    <property type="entry name" value="Rieske_Fe-S_prot_C"/>
</dbReference>
<dbReference type="PROSITE" id="PS51318">
    <property type="entry name" value="TAT"/>
    <property type="match status" value="1"/>
</dbReference>
<dbReference type="GO" id="GO:0004497">
    <property type="term" value="F:monooxygenase activity"/>
    <property type="evidence" value="ECO:0007669"/>
    <property type="project" value="UniProtKB-ARBA"/>
</dbReference>
<keyword evidence="11" id="KW-0732">Signal</keyword>
<name>A0A7W7S2Y8_9ACTN</name>
<dbReference type="Pfam" id="PF00355">
    <property type="entry name" value="Rieske"/>
    <property type="match status" value="1"/>
</dbReference>
<comment type="function">
    <text evidence="1">Iron-sulfur subunit of the cytochrome bc1 complex, an essential component of the respiratory electron transport chain required for ATP synthesis. The bc1 complex catalyzes the oxidation of menaquinol and the reduction of cytochrome c in the respiratory chain. The bc1 complex operates through a Q-cycle mechanism that couples electron transfer to generation of the proton gradient that drives ATP synthesis.</text>
</comment>
<evidence type="ECO:0000256" key="5">
    <source>
        <dbReference type="ARBA" id="ARBA00023004"/>
    </source>
</evidence>
<keyword evidence="4" id="KW-0479">Metal-binding</keyword>
<dbReference type="Proteomes" id="UP000534286">
    <property type="component" value="Unassembled WGS sequence"/>
</dbReference>
<keyword evidence="14" id="KW-1185">Reference proteome</keyword>
<reference evidence="13 14" key="1">
    <citation type="submission" date="2020-08" db="EMBL/GenBank/DDBJ databases">
        <title>Sequencing the genomes of 1000 actinobacteria strains.</title>
        <authorList>
            <person name="Klenk H.-P."/>
        </authorList>
    </citation>
    <scope>NUCLEOTIDE SEQUENCE [LARGE SCALE GENOMIC DNA]</scope>
    <source>
        <strain evidence="13 14">DSM 43023</strain>
    </source>
</reference>
<feature type="compositionally biased region" description="Low complexity" evidence="10">
    <location>
        <begin position="33"/>
        <end position="71"/>
    </location>
</feature>
<dbReference type="AlphaFoldDB" id="A0A7W7S2Y8"/>
<feature type="signal peptide" evidence="11">
    <location>
        <begin position="1"/>
        <end position="26"/>
    </location>
</feature>
<comment type="cofactor">
    <cofactor evidence="9">
        <name>[2Fe-2S] cluster</name>
        <dbReference type="ChEBI" id="CHEBI:190135"/>
    </cofactor>
</comment>
<dbReference type="SUPFAM" id="SSF50022">
    <property type="entry name" value="ISP domain"/>
    <property type="match status" value="1"/>
</dbReference>
<evidence type="ECO:0000256" key="1">
    <source>
        <dbReference type="ARBA" id="ARBA00002494"/>
    </source>
</evidence>
<keyword evidence="7" id="KW-1015">Disulfide bond</keyword>
<evidence type="ECO:0000256" key="3">
    <source>
        <dbReference type="ARBA" id="ARBA00022714"/>
    </source>
</evidence>
<feature type="chain" id="PRO_5030976228" description="Cytochrome bc1 complex Rieske iron-sulfur subunit" evidence="11">
    <location>
        <begin position="27"/>
        <end position="158"/>
    </location>
</feature>
<dbReference type="PRINTS" id="PR00162">
    <property type="entry name" value="RIESKE"/>
</dbReference>
<evidence type="ECO:0000256" key="9">
    <source>
        <dbReference type="ARBA" id="ARBA00034078"/>
    </source>
</evidence>
<dbReference type="RefSeq" id="WP_184758273.1">
    <property type="nucleotide sequence ID" value="NZ_BAABEK010000074.1"/>
</dbReference>
<dbReference type="InterPro" id="IPR017941">
    <property type="entry name" value="Rieske_2Fe-2S"/>
</dbReference>
<feature type="domain" description="Rieske" evidence="12">
    <location>
        <begin position="65"/>
        <end position="157"/>
    </location>
</feature>
<evidence type="ECO:0000256" key="10">
    <source>
        <dbReference type="SAM" id="MobiDB-lite"/>
    </source>
</evidence>
<dbReference type="InterPro" id="IPR006311">
    <property type="entry name" value="TAT_signal"/>
</dbReference>
<keyword evidence="5" id="KW-0408">Iron</keyword>
<dbReference type="GO" id="GO:0051537">
    <property type="term" value="F:2 iron, 2 sulfur cluster binding"/>
    <property type="evidence" value="ECO:0007669"/>
    <property type="project" value="UniProtKB-KW"/>
</dbReference>
<evidence type="ECO:0000313" key="14">
    <source>
        <dbReference type="Proteomes" id="UP000534286"/>
    </source>
</evidence>
<keyword evidence="6" id="KW-0411">Iron-sulfur</keyword>
<keyword evidence="3" id="KW-0001">2Fe-2S</keyword>
<proteinExistence type="predicted"/>
<comment type="caution">
    <text evidence="13">The sequence shown here is derived from an EMBL/GenBank/DDBJ whole genome shotgun (WGS) entry which is preliminary data.</text>
</comment>
<accession>A0A7W7S2Y8</accession>
<protein>
    <recommendedName>
        <fullName evidence="2">Cytochrome bc1 complex Rieske iron-sulfur subunit</fullName>
    </recommendedName>
    <alternativeName>
        <fullName evidence="8">Cytochrome bc1 reductase complex subunit QcrA</fullName>
    </alternativeName>
</protein>
<dbReference type="EMBL" id="JACHJU010000003">
    <property type="protein sequence ID" value="MBB4942278.1"/>
    <property type="molecule type" value="Genomic_DNA"/>
</dbReference>
<evidence type="ECO:0000256" key="8">
    <source>
        <dbReference type="ARBA" id="ARBA00029586"/>
    </source>
</evidence>
<dbReference type="FunFam" id="2.102.10.10:FF:000016">
    <property type="entry name" value="Nitrite reductase/ring-hydroxylating ferredoxin subunit"/>
    <property type="match status" value="1"/>
</dbReference>